<accession>A0A9D1ED56</accession>
<dbReference type="EMBL" id="DVHN01000023">
    <property type="protein sequence ID" value="HIR87758.1"/>
    <property type="molecule type" value="Genomic_DNA"/>
</dbReference>
<sequence length="48" mass="5712">MINFEEELAKFEPSQEIAQIEDTVLNDKMTDITDIMRELLEEVKQQKK</sequence>
<evidence type="ECO:0000313" key="1">
    <source>
        <dbReference type="EMBL" id="HIR87758.1"/>
    </source>
</evidence>
<dbReference type="Proteomes" id="UP000824201">
    <property type="component" value="Unassembled WGS sequence"/>
</dbReference>
<reference evidence="1" key="1">
    <citation type="submission" date="2020-10" db="EMBL/GenBank/DDBJ databases">
        <authorList>
            <person name="Gilroy R."/>
        </authorList>
    </citation>
    <scope>NUCLEOTIDE SEQUENCE</scope>
    <source>
        <strain evidence="1">ChiW13-3771</strain>
    </source>
</reference>
<evidence type="ECO:0000313" key="2">
    <source>
        <dbReference type="Proteomes" id="UP000824201"/>
    </source>
</evidence>
<gene>
    <name evidence="1" type="ORF">IAC96_02285</name>
</gene>
<dbReference type="AlphaFoldDB" id="A0A9D1ED56"/>
<name>A0A9D1ED56_9FIRM</name>
<proteinExistence type="predicted"/>
<protein>
    <submittedName>
        <fullName evidence="1">Uncharacterized protein</fullName>
    </submittedName>
</protein>
<organism evidence="1 2">
    <name type="scientific">Candidatus Fimimorpha faecalis</name>
    <dbReference type="NCBI Taxonomy" id="2840824"/>
    <lineage>
        <taxon>Bacteria</taxon>
        <taxon>Bacillati</taxon>
        <taxon>Bacillota</taxon>
        <taxon>Clostridia</taxon>
        <taxon>Eubacteriales</taxon>
        <taxon>Candidatus Fimimorpha</taxon>
    </lineage>
</organism>
<reference evidence="1" key="2">
    <citation type="journal article" date="2021" name="PeerJ">
        <title>Extensive microbial diversity within the chicken gut microbiome revealed by metagenomics and culture.</title>
        <authorList>
            <person name="Gilroy R."/>
            <person name="Ravi A."/>
            <person name="Getino M."/>
            <person name="Pursley I."/>
            <person name="Horton D.L."/>
            <person name="Alikhan N.F."/>
            <person name="Baker D."/>
            <person name="Gharbi K."/>
            <person name="Hall N."/>
            <person name="Watson M."/>
            <person name="Adriaenssens E.M."/>
            <person name="Foster-Nyarko E."/>
            <person name="Jarju S."/>
            <person name="Secka A."/>
            <person name="Antonio M."/>
            <person name="Oren A."/>
            <person name="Chaudhuri R.R."/>
            <person name="La Ragione R."/>
            <person name="Hildebrand F."/>
            <person name="Pallen M.J."/>
        </authorList>
    </citation>
    <scope>NUCLEOTIDE SEQUENCE</scope>
    <source>
        <strain evidence="1">ChiW13-3771</strain>
    </source>
</reference>
<comment type="caution">
    <text evidence="1">The sequence shown here is derived from an EMBL/GenBank/DDBJ whole genome shotgun (WGS) entry which is preliminary data.</text>
</comment>